<dbReference type="Proteomes" id="UP000193685">
    <property type="component" value="Unassembled WGS sequence"/>
</dbReference>
<dbReference type="OMA" id="IEMMEAC"/>
<dbReference type="GO" id="GO:0016740">
    <property type="term" value="F:transferase activity"/>
    <property type="evidence" value="ECO:0007669"/>
    <property type="project" value="UniProtKB-KW"/>
</dbReference>
<proteinExistence type="predicted"/>
<comment type="caution">
    <text evidence="2">The sequence shown here is derived from an EMBL/GenBank/DDBJ whole genome shotgun (WGS) entry which is preliminary data.</text>
</comment>
<dbReference type="GeneID" id="63782490"/>
<sequence>MVFRSFWRCAGIVLFILLGAWTFLSAQWPHALIRSFYAPDACTIALQGQVDLLVNHYSTLLAGVTHVALLSFPVHPNLGDSAIWAGEKRLLHQLGIKVVYEPVCFPNYKDTYNAEEMRAILEPYRKHAVILLHGGGNFGDLYLEHVQREQLIRDFPDYPIRSFPQTIFFQDQDKLKQAIEVCGQHKDLQLAARDAQSLAEMRKHFGKHKSVLLPDMATMLVTEPPPASRNASKVTYLVHARQDYEGGQVHSSENERQLIETQLLRDGATFKFDDWLATDPVQALDVSKDTKAEIRLGLAWKFLTQGDVAITDRLHAHILSTLWNLPHVALETGEYKKLERYHTAWLTACSLPTRKSTLVHSMEEALIAAKQMLTPPA</sequence>
<keyword evidence="3" id="KW-1185">Reference proteome</keyword>
<dbReference type="RefSeq" id="XP_040723402.1">
    <property type="nucleotide sequence ID" value="XM_040865891.1"/>
</dbReference>
<accession>A0A1Y2F3R4</accession>
<gene>
    <name evidence="2" type="ORF">BCR37DRAFT_106231</name>
</gene>
<reference evidence="2 3" key="1">
    <citation type="submission" date="2016-07" db="EMBL/GenBank/DDBJ databases">
        <title>Pervasive Adenine N6-methylation of Active Genes in Fungi.</title>
        <authorList>
            <consortium name="DOE Joint Genome Institute"/>
            <person name="Mondo S.J."/>
            <person name="Dannebaum R.O."/>
            <person name="Kuo R.C."/>
            <person name="Labutti K."/>
            <person name="Haridas S."/>
            <person name="Kuo A."/>
            <person name="Salamov A."/>
            <person name="Ahrendt S.R."/>
            <person name="Lipzen A."/>
            <person name="Sullivan W."/>
            <person name="Andreopoulos W.B."/>
            <person name="Clum A."/>
            <person name="Lindquist E."/>
            <person name="Daum C."/>
            <person name="Ramamoorthy G.K."/>
            <person name="Gryganskyi A."/>
            <person name="Culley D."/>
            <person name="Magnuson J.K."/>
            <person name="James T.Y."/>
            <person name="O'Malley M.A."/>
            <person name="Stajich J.E."/>
            <person name="Spatafora J.W."/>
            <person name="Visel A."/>
            <person name="Grigoriev I.V."/>
        </authorList>
    </citation>
    <scope>NUCLEOTIDE SEQUENCE [LARGE SCALE GENOMIC DNA]</scope>
    <source>
        <strain evidence="2 3">12-1054</strain>
    </source>
</reference>
<evidence type="ECO:0000313" key="2">
    <source>
        <dbReference type="EMBL" id="ORY78521.1"/>
    </source>
</evidence>
<keyword evidence="2" id="KW-0808">Transferase</keyword>
<dbReference type="InterPro" id="IPR007345">
    <property type="entry name" value="Polysacch_pyruvyl_Trfase"/>
</dbReference>
<protein>
    <submittedName>
        <fullName evidence="2">Polysaccharide pyruvyl transferase-domain-containing protein</fullName>
    </submittedName>
</protein>
<dbReference type="EMBL" id="MCFI01000017">
    <property type="protein sequence ID" value="ORY78521.1"/>
    <property type="molecule type" value="Genomic_DNA"/>
</dbReference>
<dbReference type="OrthoDB" id="414175at2759"/>
<dbReference type="Pfam" id="PF04230">
    <property type="entry name" value="PS_pyruv_trans"/>
    <property type="match status" value="1"/>
</dbReference>
<dbReference type="AlphaFoldDB" id="A0A1Y2F3R4"/>
<feature type="domain" description="Polysaccharide pyruvyl transferase" evidence="1">
    <location>
        <begin position="77"/>
        <end position="331"/>
    </location>
</feature>
<name>A0A1Y2F3R4_PROLT</name>
<evidence type="ECO:0000313" key="3">
    <source>
        <dbReference type="Proteomes" id="UP000193685"/>
    </source>
</evidence>
<organism evidence="2 3">
    <name type="scientific">Protomyces lactucae-debilis</name>
    <dbReference type="NCBI Taxonomy" id="2754530"/>
    <lineage>
        <taxon>Eukaryota</taxon>
        <taxon>Fungi</taxon>
        <taxon>Dikarya</taxon>
        <taxon>Ascomycota</taxon>
        <taxon>Taphrinomycotina</taxon>
        <taxon>Taphrinomycetes</taxon>
        <taxon>Taphrinales</taxon>
        <taxon>Protomycetaceae</taxon>
        <taxon>Protomyces</taxon>
    </lineage>
</organism>
<evidence type="ECO:0000259" key="1">
    <source>
        <dbReference type="Pfam" id="PF04230"/>
    </source>
</evidence>
<dbReference type="STRING" id="56484.A0A1Y2F3R4"/>